<feature type="region of interest" description="Disordered" evidence="1">
    <location>
        <begin position="233"/>
        <end position="340"/>
    </location>
</feature>
<accession>A0A0F7UHS5</accession>
<feature type="region of interest" description="Disordered" evidence="1">
    <location>
        <begin position="540"/>
        <end position="576"/>
    </location>
</feature>
<feature type="region of interest" description="Disordered" evidence="1">
    <location>
        <begin position="731"/>
        <end position="767"/>
    </location>
</feature>
<name>A0A0F7UHS5_NEOCL</name>
<proteinExistence type="predicted"/>
<sequence>MLAREGQLANSVRPRPPETMLIWHRDRFAALPAENKNGNAYVGAASPEKIEMGECSNASTYYGSSDGTSSQDEAQRSDGGLDGTRQEDSSPASFVERTRPADPASPASIRGRRDNAASSVSSLATMLPTAPPASPSGGHAPPASGVGVDPRLANHGASSRAVVLGLLHDLLQALPTANIDQVLASLEPIRRHSGSGGGGLTDTVRLSQLSEASHGNPASSDDFLQRRGSNEECGVELGTAGGNGQRESARPSSVPPKGQRERSSATSVKSADSEAGARRRSSVSSASDREGKAAVASCWRPGRKDGGVGNLPPLPSSLSRSRRPSRGEATPQGRRVGAPKCYETRPVADCLQSRLVSFGRRQKSDEEGTRSPRGSVSQRSLCESKRGAAGEGATKKKSAVQGQNDGAVKKDNRKAKGQPEGNSGNGDDRLPSAGTAPMTAKEIVEKHAEDLREWLGWAVSLGYVPGLYSSAAAQMGTGDRFANSAARHPFLVHLASPNANQGPQDASPGPLGLPFQQVAGVECGPAGDVLSAGLPAAAGARVGAPRRNLGASDASADMGRAQPPNATASSPGKGQVNTVHAEADVSQGLRAARSRSILETLTADREGNASPHSQLPRPKETTALRLQARGVARPVPLFLAAAEASGTEQASSRSDDDSSGPQVTTPLPPIEEEGEDIDVISLPQKLMPVTPKHLLQTPRPAWLKGTPTAAQAAAECRAASAALRQAALEELSRTTPTARDGQNPEARAGDAEDVSPRQHLEETGKTNNACWSGMGFKACGARCATGEPEDSEGSDDASTPRPVPASAVTLEELFPQIKSQRQSCIANFWKLLCSSPGSGTVFSRQPGPLPHHKAPDVFLFFDPGQPGMAPLSRVPPHDYLSRVDGARAHIPHPAEEPYPFVAAPCHPVGFPLTPSYVPLNGNGVLLPADYRIAPFYAYGGPAGADKFIPPASTLAPVHEGATA</sequence>
<feature type="region of interest" description="Disordered" evidence="1">
    <location>
        <begin position="359"/>
        <end position="434"/>
    </location>
</feature>
<dbReference type="EMBL" id="LN714485">
    <property type="protein sequence ID" value="CEL69483.1"/>
    <property type="molecule type" value="Genomic_DNA"/>
</dbReference>
<protein>
    <submittedName>
        <fullName evidence="2">Uncharacterized protein</fullName>
    </submittedName>
</protein>
<feature type="compositionally biased region" description="Low complexity" evidence="1">
    <location>
        <begin position="59"/>
        <end position="72"/>
    </location>
</feature>
<dbReference type="AlphaFoldDB" id="A0A0F7UHS5"/>
<feature type="compositionally biased region" description="Low complexity" evidence="1">
    <location>
        <begin position="135"/>
        <end position="145"/>
    </location>
</feature>
<feature type="region of interest" description="Disordered" evidence="1">
    <location>
        <begin position="783"/>
        <end position="803"/>
    </location>
</feature>
<feature type="compositionally biased region" description="Polar residues" evidence="1">
    <location>
        <begin position="372"/>
        <end position="381"/>
    </location>
</feature>
<evidence type="ECO:0000256" key="1">
    <source>
        <dbReference type="SAM" id="MobiDB-lite"/>
    </source>
</evidence>
<evidence type="ECO:0000313" key="2">
    <source>
        <dbReference type="EMBL" id="CEL69483.1"/>
    </source>
</evidence>
<gene>
    <name evidence="2" type="ORF">BN1204_051920</name>
</gene>
<feature type="region of interest" description="Disordered" evidence="1">
    <location>
        <begin position="643"/>
        <end position="675"/>
    </location>
</feature>
<organism evidence="2">
    <name type="scientific">Neospora caninum (strain Liverpool)</name>
    <dbReference type="NCBI Taxonomy" id="572307"/>
    <lineage>
        <taxon>Eukaryota</taxon>
        <taxon>Sar</taxon>
        <taxon>Alveolata</taxon>
        <taxon>Apicomplexa</taxon>
        <taxon>Conoidasida</taxon>
        <taxon>Coccidia</taxon>
        <taxon>Eucoccidiorida</taxon>
        <taxon>Eimeriorina</taxon>
        <taxon>Sarcocystidae</taxon>
        <taxon>Neospora</taxon>
    </lineage>
</organism>
<reference evidence="2" key="1">
    <citation type="journal article" date="2015" name="PLoS ONE">
        <title>Comprehensive Evaluation of Toxoplasma gondii VEG and Neospora caninum LIV Genomes with Tachyzoite Stage Transcriptome and Proteome Defines Novel Transcript Features.</title>
        <authorList>
            <person name="Ramaprasad A."/>
            <person name="Mourier T."/>
            <person name="Naeem R."/>
            <person name="Malas T.B."/>
            <person name="Moussa E."/>
            <person name="Panigrahi A."/>
            <person name="Vermont S.J."/>
            <person name="Otto T.D."/>
            <person name="Wastling J."/>
            <person name="Pain A."/>
        </authorList>
    </citation>
    <scope>NUCLEOTIDE SEQUENCE</scope>
    <source>
        <strain evidence="2">Liverpool</strain>
    </source>
</reference>
<feature type="compositionally biased region" description="Polar residues" evidence="1">
    <location>
        <begin position="564"/>
        <end position="576"/>
    </location>
</feature>
<feature type="compositionally biased region" description="Basic and acidic residues" evidence="1">
    <location>
        <begin position="747"/>
        <end position="764"/>
    </location>
</feature>
<feature type="region of interest" description="Disordered" evidence="1">
    <location>
        <begin position="57"/>
        <end position="152"/>
    </location>
</feature>